<sequence length="41" mass="4440">MSCQSAPGMCEVEDLRYSFLSGRPSGKGAQDKHNQISHSSL</sequence>
<dbReference type="EMBL" id="CATNWA010000937">
    <property type="protein sequence ID" value="CAI9538598.1"/>
    <property type="molecule type" value="Genomic_DNA"/>
</dbReference>
<dbReference type="Proteomes" id="UP001162483">
    <property type="component" value="Unassembled WGS sequence"/>
</dbReference>
<reference evidence="2" key="1">
    <citation type="submission" date="2023-05" db="EMBL/GenBank/DDBJ databases">
        <authorList>
            <person name="Stuckert A."/>
        </authorList>
    </citation>
    <scope>NUCLEOTIDE SEQUENCE</scope>
</reference>
<comment type="caution">
    <text evidence="2">The sequence shown here is derived from an EMBL/GenBank/DDBJ whole genome shotgun (WGS) entry which is preliminary data.</text>
</comment>
<evidence type="ECO:0000313" key="2">
    <source>
        <dbReference type="EMBL" id="CAI9538598.1"/>
    </source>
</evidence>
<evidence type="ECO:0000313" key="3">
    <source>
        <dbReference type="Proteomes" id="UP001162483"/>
    </source>
</evidence>
<feature type="non-terminal residue" evidence="2">
    <location>
        <position position="41"/>
    </location>
</feature>
<gene>
    <name evidence="2" type="ORF">SPARVUS_LOCUS1461873</name>
</gene>
<organism evidence="2 3">
    <name type="scientific">Staurois parvus</name>
    <dbReference type="NCBI Taxonomy" id="386267"/>
    <lineage>
        <taxon>Eukaryota</taxon>
        <taxon>Metazoa</taxon>
        <taxon>Chordata</taxon>
        <taxon>Craniata</taxon>
        <taxon>Vertebrata</taxon>
        <taxon>Euteleostomi</taxon>
        <taxon>Amphibia</taxon>
        <taxon>Batrachia</taxon>
        <taxon>Anura</taxon>
        <taxon>Neobatrachia</taxon>
        <taxon>Ranoidea</taxon>
        <taxon>Ranidae</taxon>
        <taxon>Staurois</taxon>
    </lineage>
</organism>
<proteinExistence type="predicted"/>
<keyword evidence="3" id="KW-1185">Reference proteome</keyword>
<evidence type="ECO:0000256" key="1">
    <source>
        <dbReference type="SAM" id="MobiDB-lite"/>
    </source>
</evidence>
<feature type="region of interest" description="Disordered" evidence="1">
    <location>
        <begin position="21"/>
        <end position="41"/>
    </location>
</feature>
<protein>
    <submittedName>
        <fullName evidence="2">Uncharacterized protein</fullName>
    </submittedName>
</protein>
<name>A0ABN9AY03_9NEOB</name>
<accession>A0ABN9AY03</accession>